<organism evidence="1 2">
    <name type="scientific">Glutamicibacter ardleyensis</name>
    <dbReference type="NCBI Taxonomy" id="225894"/>
    <lineage>
        <taxon>Bacteria</taxon>
        <taxon>Bacillati</taxon>
        <taxon>Actinomycetota</taxon>
        <taxon>Actinomycetes</taxon>
        <taxon>Micrococcales</taxon>
        <taxon>Micrococcaceae</taxon>
        <taxon>Glutamicibacter</taxon>
    </lineage>
</organism>
<keyword evidence="2" id="KW-1185">Reference proteome</keyword>
<name>A0ABQ2DKH7_9MICC</name>
<evidence type="ECO:0000313" key="1">
    <source>
        <dbReference type="EMBL" id="GGJ61452.1"/>
    </source>
</evidence>
<reference evidence="2" key="1">
    <citation type="journal article" date="2019" name="Int. J. Syst. Evol. Microbiol.">
        <title>The Global Catalogue of Microorganisms (GCM) 10K type strain sequencing project: providing services to taxonomists for standard genome sequencing and annotation.</title>
        <authorList>
            <consortium name="The Broad Institute Genomics Platform"/>
            <consortium name="The Broad Institute Genome Sequencing Center for Infectious Disease"/>
            <person name="Wu L."/>
            <person name="Ma J."/>
        </authorList>
    </citation>
    <scope>NUCLEOTIDE SEQUENCE [LARGE SCALE GENOMIC DNA]</scope>
    <source>
        <strain evidence="2">CGMCC 1.3685</strain>
    </source>
</reference>
<dbReference type="RefSeq" id="WP_229677093.1">
    <property type="nucleotide sequence ID" value="NZ_BMKX01000004.1"/>
</dbReference>
<evidence type="ECO:0000313" key="2">
    <source>
        <dbReference type="Proteomes" id="UP000606115"/>
    </source>
</evidence>
<accession>A0ABQ2DKH7</accession>
<protein>
    <submittedName>
        <fullName evidence="1">Uncharacterized protein</fullName>
    </submittedName>
</protein>
<dbReference type="EMBL" id="BMKX01000004">
    <property type="protein sequence ID" value="GGJ61452.1"/>
    <property type="molecule type" value="Genomic_DNA"/>
</dbReference>
<gene>
    <name evidence="1" type="ORF">GCM10007173_20280</name>
</gene>
<sequence length="113" mass="12686">MPVIMTQPSEKLDDVMGLVSVHQGPVLVAMTEPSTDDLRFLHISEPSPALMVVEPCRQDHAINNLFEQAERAGMSMFRVKYWKYSAVAHTIPVFDYEAHSFPQPEQAKISGES</sequence>
<proteinExistence type="predicted"/>
<comment type="caution">
    <text evidence="1">The sequence shown here is derived from an EMBL/GenBank/DDBJ whole genome shotgun (WGS) entry which is preliminary data.</text>
</comment>
<dbReference type="Proteomes" id="UP000606115">
    <property type="component" value="Unassembled WGS sequence"/>
</dbReference>
<dbReference type="GeneID" id="303304386"/>